<keyword evidence="3" id="KW-1185">Reference proteome</keyword>
<evidence type="ECO:0000313" key="2">
    <source>
        <dbReference type="EMBL" id="KAF2116477.1"/>
    </source>
</evidence>
<proteinExistence type="predicted"/>
<feature type="region of interest" description="Disordered" evidence="1">
    <location>
        <begin position="799"/>
        <end position="820"/>
    </location>
</feature>
<accession>A0A6A5ZCJ1</accession>
<name>A0A6A5ZCJ1_9PLEO</name>
<sequence>MPTFRHRPISIKEQLAQAIAEVHKVSHLPTNAVQPSRQLLSRVLQEWKEDLESPGPTPQYLVHVFDIEDHQQERPNIDSIDREDQRARLTFHQILLATEGFKLFVGRVVKIATLRHRSNGIQLPHLEHENTYSFDGLFDIDGTKLISHLPLPDGSISTYGFLNSIDARSEPEKRALAIIIIPESEFVDFLYSGCEFGEDSTGEILSFLSTKCTTGQVQHRYKSHFQRLLRGRIKTFEVRLSSQHSFDTGGTDDTPLAWIAAHCLAMYHIGLFERAVKCFRDAPPQSFWRGIRRAMDWLSFEDMVNGLDICASRCRDYSSLFEALNELLEGGICEQSSNSHAVSAWIKGKLQDRLAADTKDPAEQAKTLLRLAAKHNGNDFLTRKALSLLVSNIGITPTVIHFLNRLYTIEGLARSNIAAVFHKLVPLLPHARALLWWCQNVPSGHYRKDSIGNEVPAVENLGWPQELVTFLGFCLTLGLADNVQQMLDQLRLNAAHLASNSYSWSILPLLKNFAERGYSSYAPMAVRDIYKHFLEDYLQVCVGTEPRMSEPDWTRPPVAAYACEWEHVGVCADCTALNHFLTNPRASSFDCAVASLEAQKHIYRKTLQAMNCKCIVGDRTFRGWELLIVKENIDVDPNYKAKHVAWEQRKQEAAYELSKVHQPSLKQLLGVHYAEILEMRSIMAVQTLAHGSPPPSPAQSRFASRIQSLSGPNGVGVPIETLPEIDDQRRSMTVQRPSSRRSLSTVSPQTGAHSSQQNFPYNSSFPQGHTRSSWMQNIDLESTITTTDPSAQQHIEYGGVEPRLESPATGLTADAKPVVW</sequence>
<dbReference type="Proteomes" id="UP000799770">
    <property type="component" value="Unassembled WGS sequence"/>
</dbReference>
<dbReference type="AlphaFoldDB" id="A0A6A5ZCJ1"/>
<protein>
    <submittedName>
        <fullName evidence="2">Uncharacterized protein</fullName>
    </submittedName>
</protein>
<reference evidence="2" key="1">
    <citation type="journal article" date="2020" name="Stud. Mycol.">
        <title>101 Dothideomycetes genomes: a test case for predicting lifestyles and emergence of pathogens.</title>
        <authorList>
            <person name="Haridas S."/>
            <person name="Albert R."/>
            <person name="Binder M."/>
            <person name="Bloem J."/>
            <person name="Labutti K."/>
            <person name="Salamov A."/>
            <person name="Andreopoulos B."/>
            <person name="Baker S."/>
            <person name="Barry K."/>
            <person name="Bills G."/>
            <person name="Bluhm B."/>
            <person name="Cannon C."/>
            <person name="Castanera R."/>
            <person name="Culley D."/>
            <person name="Daum C."/>
            <person name="Ezra D."/>
            <person name="Gonzalez J."/>
            <person name="Henrissat B."/>
            <person name="Kuo A."/>
            <person name="Liang C."/>
            <person name="Lipzen A."/>
            <person name="Lutzoni F."/>
            <person name="Magnuson J."/>
            <person name="Mondo S."/>
            <person name="Nolan M."/>
            <person name="Ohm R."/>
            <person name="Pangilinan J."/>
            <person name="Park H.-J."/>
            <person name="Ramirez L."/>
            <person name="Alfaro M."/>
            <person name="Sun H."/>
            <person name="Tritt A."/>
            <person name="Yoshinaga Y."/>
            <person name="Zwiers L.-H."/>
            <person name="Turgeon B."/>
            <person name="Goodwin S."/>
            <person name="Spatafora J."/>
            <person name="Crous P."/>
            <person name="Grigoriev I."/>
        </authorList>
    </citation>
    <scope>NUCLEOTIDE SEQUENCE</scope>
    <source>
        <strain evidence="2">CBS 627.86</strain>
    </source>
</reference>
<evidence type="ECO:0000256" key="1">
    <source>
        <dbReference type="SAM" id="MobiDB-lite"/>
    </source>
</evidence>
<evidence type="ECO:0000313" key="3">
    <source>
        <dbReference type="Proteomes" id="UP000799770"/>
    </source>
</evidence>
<feature type="compositionally biased region" description="Polar residues" evidence="1">
    <location>
        <begin position="731"/>
        <end position="770"/>
    </location>
</feature>
<dbReference type="OrthoDB" id="3639548at2759"/>
<dbReference type="EMBL" id="ML977320">
    <property type="protein sequence ID" value="KAF2116477.1"/>
    <property type="molecule type" value="Genomic_DNA"/>
</dbReference>
<gene>
    <name evidence="2" type="ORF">BDV96DRAFT_644913</name>
</gene>
<organism evidence="2 3">
    <name type="scientific">Lophiotrema nucula</name>
    <dbReference type="NCBI Taxonomy" id="690887"/>
    <lineage>
        <taxon>Eukaryota</taxon>
        <taxon>Fungi</taxon>
        <taxon>Dikarya</taxon>
        <taxon>Ascomycota</taxon>
        <taxon>Pezizomycotina</taxon>
        <taxon>Dothideomycetes</taxon>
        <taxon>Pleosporomycetidae</taxon>
        <taxon>Pleosporales</taxon>
        <taxon>Lophiotremataceae</taxon>
        <taxon>Lophiotrema</taxon>
    </lineage>
</organism>
<feature type="region of interest" description="Disordered" evidence="1">
    <location>
        <begin position="709"/>
        <end position="770"/>
    </location>
</feature>